<proteinExistence type="inferred from homology"/>
<dbReference type="RefSeq" id="WP_141963413.1">
    <property type="nucleotide sequence ID" value="NZ_VFOZ01000003.1"/>
</dbReference>
<dbReference type="PRINTS" id="PR00111">
    <property type="entry name" value="ABHYDROLASE"/>
</dbReference>
<evidence type="ECO:0000256" key="2">
    <source>
        <dbReference type="ARBA" id="ARBA00038128"/>
    </source>
</evidence>
<gene>
    <name evidence="4" type="ORF">FB559_8438</name>
</gene>
<dbReference type="InterPro" id="IPR000073">
    <property type="entry name" value="AB_hydrolase_1"/>
</dbReference>
<keyword evidence="5" id="KW-1185">Reference proteome</keyword>
<name>A0A543BSL4_9ACTN</name>
<dbReference type="Gene3D" id="3.40.50.1820">
    <property type="entry name" value="alpha/beta hydrolase"/>
    <property type="match status" value="1"/>
</dbReference>
<dbReference type="InterPro" id="IPR000639">
    <property type="entry name" value="Epox_hydrolase-like"/>
</dbReference>
<reference evidence="4 5" key="1">
    <citation type="submission" date="2019-06" db="EMBL/GenBank/DDBJ databases">
        <title>Sequencing the genomes of 1000 actinobacteria strains.</title>
        <authorList>
            <person name="Klenk H.-P."/>
        </authorList>
    </citation>
    <scope>NUCLEOTIDE SEQUENCE [LARGE SCALE GENOMIC DNA]</scope>
    <source>
        <strain evidence="4 5">DSM 102200</strain>
    </source>
</reference>
<protein>
    <submittedName>
        <fullName evidence="4">Pimeloyl-ACP methyl ester carboxylesterase</fullName>
    </submittedName>
</protein>
<dbReference type="InterPro" id="IPR029058">
    <property type="entry name" value="AB_hydrolase_fold"/>
</dbReference>
<feature type="domain" description="AB hydrolase-1" evidence="3">
    <location>
        <begin position="26"/>
        <end position="264"/>
    </location>
</feature>
<dbReference type="PANTHER" id="PTHR43433">
    <property type="entry name" value="HYDROLASE, ALPHA/BETA FOLD FAMILY PROTEIN"/>
    <property type="match status" value="1"/>
</dbReference>
<dbReference type="SUPFAM" id="SSF53474">
    <property type="entry name" value="alpha/beta-Hydrolases"/>
    <property type="match status" value="1"/>
</dbReference>
<sequence length="278" mass="30163">MPYITVGEENGSPVELYYEDHGSGAPVVLIHGWPLSGRSWEKQVPALVEDGYRVITYDRRGFGSSSQPWDGYDYDTFAADLNTLLERLDLTGVTLVGFSMGGGEVARYVGRYDSGRVAKAVFAAAVPPYLFKSEDNPEGGIDEATVTGFHDGLRADRIAFLDGFVTNFFAVNGRTDLVSEQQRAYNVTIAAAASPKGTLDCTTAFSTTDFREDLKAFTFPTLVIHGDADAIVPFEVSGKRTAEAIENSKLVVVKDAPHGLNVTHADTFNAELLAFLRS</sequence>
<evidence type="ECO:0000259" key="3">
    <source>
        <dbReference type="Pfam" id="PF00561"/>
    </source>
</evidence>
<dbReference type="GO" id="GO:0004601">
    <property type="term" value="F:peroxidase activity"/>
    <property type="evidence" value="ECO:0007669"/>
    <property type="project" value="UniProtKB-KW"/>
</dbReference>
<dbReference type="AlphaFoldDB" id="A0A543BSL4"/>
<dbReference type="EMBL" id="VFOZ01000003">
    <property type="protein sequence ID" value="TQL87829.1"/>
    <property type="molecule type" value="Genomic_DNA"/>
</dbReference>
<dbReference type="InterPro" id="IPR050471">
    <property type="entry name" value="AB_hydrolase"/>
</dbReference>
<dbReference type="FunFam" id="3.40.50.1820:FF:000205">
    <property type="entry name" value="Non-haem bromoperoxidase BPO-A2"/>
    <property type="match status" value="1"/>
</dbReference>
<keyword evidence="1" id="KW-0560">Oxidoreductase</keyword>
<keyword evidence="1" id="KW-0575">Peroxidase</keyword>
<dbReference type="Pfam" id="PF00561">
    <property type="entry name" value="Abhydrolase_1"/>
    <property type="match status" value="1"/>
</dbReference>
<comment type="caution">
    <text evidence="4">The sequence shown here is derived from an EMBL/GenBank/DDBJ whole genome shotgun (WGS) entry which is preliminary data.</text>
</comment>
<dbReference type="OrthoDB" id="9785847at2"/>
<organism evidence="4 5">
    <name type="scientific">Actinoallomurus bryophytorum</name>
    <dbReference type="NCBI Taxonomy" id="1490222"/>
    <lineage>
        <taxon>Bacteria</taxon>
        <taxon>Bacillati</taxon>
        <taxon>Actinomycetota</taxon>
        <taxon>Actinomycetes</taxon>
        <taxon>Streptosporangiales</taxon>
        <taxon>Thermomonosporaceae</taxon>
        <taxon>Actinoallomurus</taxon>
    </lineage>
</organism>
<dbReference type="PRINTS" id="PR00412">
    <property type="entry name" value="EPOXHYDRLASE"/>
</dbReference>
<dbReference type="PANTHER" id="PTHR43433:SF4">
    <property type="entry name" value="NON-HEME CHLOROPEROXIDASE-RELATED"/>
    <property type="match status" value="1"/>
</dbReference>
<evidence type="ECO:0000256" key="1">
    <source>
        <dbReference type="ARBA" id="ARBA00022559"/>
    </source>
</evidence>
<evidence type="ECO:0000313" key="4">
    <source>
        <dbReference type="EMBL" id="TQL87829.1"/>
    </source>
</evidence>
<dbReference type="Proteomes" id="UP000316096">
    <property type="component" value="Unassembled WGS sequence"/>
</dbReference>
<accession>A0A543BSL4</accession>
<comment type="similarity">
    <text evidence="2">Belongs to the AB hydrolase superfamily. Bacterial non-heme haloperoxidase / perhydrolase family.</text>
</comment>
<evidence type="ECO:0000313" key="5">
    <source>
        <dbReference type="Proteomes" id="UP000316096"/>
    </source>
</evidence>